<dbReference type="AlphaFoldDB" id="A0A419SRH6"/>
<dbReference type="OrthoDB" id="9806522at2"/>
<comment type="subcellular location">
    <subcellularLocation>
        <location evidence="1">Membrane</location>
        <topology evidence="1">Multi-pass membrane protein</topology>
    </subcellularLocation>
</comment>
<feature type="transmembrane region" description="Helical" evidence="7">
    <location>
        <begin position="120"/>
        <end position="136"/>
    </location>
</feature>
<dbReference type="GO" id="GO:0008324">
    <property type="term" value="F:monoatomic cation transmembrane transporter activity"/>
    <property type="evidence" value="ECO:0007669"/>
    <property type="project" value="InterPro"/>
</dbReference>
<dbReference type="Gene3D" id="3.30.70.1350">
    <property type="entry name" value="Cation efflux protein, cytoplasmic domain"/>
    <property type="match status" value="1"/>
</dbReference>
<dbReference type="InterPro" id="IPR050291">
    <property type="entry name" value="CDF_Transporter"/>
</dbReference>
<dbReference type="PANTHER" id="PTHR43840">
    <property type="entry name" value="MITOCHONDRIAL METAL TRANSPORTER 1-RELATED"/>
    <property type="match status" value="1"/>
</dbReference>
<evidence type="ECO:0000256" key="1">
    <source>
        <dbReference type="ARBA" id="ARBA00004141"/>
    </source>
</evidence>
<dbReference type="SUPFAM" id="SSF161111">
    <property type="entry name" value="Cation efflux protein transmembrane domain-like"/>
    <property type="match status" value="1"/>
</dbReference>
<evidence type="ECO:0000256" key="3">
    <source>
        <dbReference type="ARBA" id="ARBA00022448"/>
    </source>
</evidence>
<keyword evidence="3" id="KW-0813">Transport</keyword>
<reference evidence="10 11" key="1">
    <citation type="submission" date="2016-08" db="EMBL/GenBank/DDBJ databases">
        <title>Novel Firmicute Genomes.</title>
        <authorList>
            <person name="Poppleton D.I."/>
            <person name="Gribaldo S."/>
        </authorList>
    </citation>
    <scope>NUCLEOTIDE SEQUENCE [LARGE SCALE GENOMIC DNA]</scope>
    <source>
        <strain evidence="10 11">RAOx-1</strain>
    </source>
</reference>
<keyword evidence="5 7" id="KW-1133">Transmembrane helix</keyword>
<accession>A0A419SRH6</accession>
<gene>
    <name evidence="10" type="ORF">BEP19_00695</name>
</gene>
<dbReference type="PANTHER" id="PTHR43840:SF50">
    <property type="entry name" value="MANGANESE EFFLUX SYSTEM PROTEIN MNES"/>
    <property type="match status" value="1"/>
</dbReference>
<feature type="domain" description="Cation efflux protein cytoplasmic" evidence="9">
    <location>
        <begin position="218"/>
        <end position="287"/>
    </location>
</feature>
<feature type="domain" description="Cation efflux protein transmembrane" evidence="8">
    <location>
        <begin position="15"/>
        <end position="207"/>
    </location>
</feature>
<comment type="caution">
    <text evidence="10">The sequence shown here is derived from an EMBL/GenBank/DDBJ whole genome shotgun (WGS) entry which is preliminary data.</text>
</comment>
<dbReference type="InterPro" id="IPR036837">
    <property type="entry name" value="Cation_efflux_CTD_sf"/>
</dbReference>
<dbReference type="RefSeq" id="WP_120187943.1">
    <property type="nucleotide sequence ID" value="NZ_MCHY01000001.1"/>
</dbReference>
<feature type="transmembrane region" description="Helical" evidence="7">
    <location>
        <begin position="82"/>
        <end position="100"/>
    </location>
</feature>
<evidence type="ECO:0000313" key="11">
    <source>
        <dbReference type="Proteomes" id="UP000284219"/>
    </source>
</evidence>
<dbReference type="InterPro" id="IPR027469">
    <property type="entry name" value="Cation_efflux_TMD_sf"/>
</dbReference>
<dbReference type="Pfam" id="PF01545">
    <property type="entry name" value="Cation_efflux"/>
    <property type="match status" value="1"/>
</dbReference>
<keyword evidence="11" id="KW-1185">Reference proteome</keyword>
<comment type="similarity">
    <text evidence="2">Belongs to the cation diffusion facilitator (CDF) transporter (TC 2.A.4) family.</text>
</comment>
<evidence type="ECO:0000256" key="6">
    <source>
        <dbReference type="ARBA" id="ARBA00023136"/>
    </source>
</evidence>
<name>A0A419SRH6_9BACL</name>
<dbReference type="SUPFAM" id="SSF160240">
    <property type="entry name" value="Cation efflux protein cytoplasmic domain-like"/>
    <property type="match status" value="1"/>
</dbReference>
<sequence>MVLLETDKRGERGAWISIAAYLFLSIFKLISAYWFNSEALLADGLNNSTDIVLSVAILIGIRISRIPPDENHRYGHLKAESIASLVASFIMMSVGLKIIWDSFQQLLYEPASVVPDGRAAWIALISAGVMYFVYRYNTKLAAVTKSPALLAAAKDNLSDVWVSVGAAIGIFGSGWGLPWLDRLAAVVVAIMICKTAWDIFTESAHQLTDGFDEKLLPRYVETIRAVDGVRAVDNIKARSYGAAVFVDVVIHVHPQLDIVRSHAICNEIEHIMLKIHHVHYVHIHIEPDKKLLAAYFV</sequence>
<organism evidence="10 11">
    <name type="scientific">Ammoniphilus oxalaticus</name>
    <dbReference type="NCBI Taxonomy" id="66863"/>
    <lineage>
        <taxon>Bacteria</taxon>
        <taxon>Bacillati</taxon>
        <taxon>Bacillota</taxon>
        <taxon>Bacilli</taxon>
        <taxon>Bacillales</taxon>
        <taxon>Paenibacillaceae</taxon>
        <taxon>Aneurinibacillus group</taxon>
        <taxon>Ammoniphilus</taxon>
    </lineage>
</organism>
<protein>
    <submittedName>
        <fullName evidence="10">Transporter</fullName>
    </submittedName>
</protein>
<dbReference type="InterPro" id="IPR002524">
    <property type="entry name" value="Cation_efflux"/>
</dbReference>
<evidence type="ECO:0000256" key="2">
    <source>
        <dbReference type="ARBA" id="ARBA00008114"/>
    </source>
</evidence>
<dbReference type="Proteomes" id="UP000284219">
    <property type="component" value="Unassembled WGS sequence"/>
</dbReference>
<feature type="transmembrane region" description="Helical" evidence="7">
    <location>
        <begin position="12"/>
        <end position="34"/>
    </location>
</feature>
<dbReference type="EMBL" id="MCHY01000001">
    <property type="protein sequence ID" value="RKD27120.1"/>
    <property type="molecule type" value="Genomic_DNA"/>
</dbReference>
<evidence type="ECO:0000256" key="5">
    <source>
        <dbReference type="ARBA" id="ARBA00022989"/>
    </source>
</evidence>
<dbReference type="NCBIfam" id="TIGR01297">
    <property type="entry name" value="CDF"/>
    <property type="match status" value="1"/>
</dbReference>
<proteinExistence type="inferred from homology"/>
<dbReference type="GO" id="GO:0016020">
    <property type="term" value="C:membrane"/>
    <property type="evidence" value="ECO:0007669"/>
    <property type="project" value="UniProtKB-SubCell"/>
</dbReference>
<evidence type="ECO:0000313" key="10">
    <source>
        <dbReference type="EMBL" id="RKD27120.1"/>
    </source>
</evidence>
<dbReference type="InterPro" id="IPR027470">
    <property type="entry name" value="Cation_efflux_CTD"/>
</dbReference>
<feature type="transmembrane region" description="Helical" evidence="7">
    <location>
        <begin position="157"/>
        <end position="177"/>
    </location>
</feature>
<dbReference type="FunFam" id="1.20.1510.10:FF:000006">
    <property type="entry name" value="Divalent cation efflux transporter"/>
    <property type="match status" value="1"/>
</dbReference>
<feature type="transmembrane region" description="Helical" evidence="7">
    <location>
        <begin position="40"/>
        <end position="61"/>
    </location>
</feature>
<evidence type="ECO:0000256" key="4">
    <source>
        <dbReference type="ARBA" id="ARBA00022692"/>
    </source>
</evidence>
<dbReference type="Pfam" id="PF16916">
    <property type="entry name" value="ZT_dimer"/>
    <property type="match status" value="1"/>
</dbReference>
<evidence type="ECO:0000259" key="8">
    <source>
        <dbReference type="Pfam" id="PF01545"/>
    </source>
</evidence>
<dbReference type="InterPro" id="IPR058533">
    <property type="entry name" value="Cation_efflux_TM"/>
</dbReference>
<evidence type="ECO:0000256" key="7">
    <source>
        <dbReference type="SAM" id="Phobius"/>
    </source>
</evidence>
<keyword evidence="4 7" id="KW-0812">Transmembrane</keyword>
<evidence type="ECO:0000259" key="9">
    <source>
        <dbReference type="Pfam" id="PF16916"/>
    </source>
</evidence>
<dbReference type="Gene3D" id="1.20.1510.10">
    <property type="entry name" value="Cation efflux protein transmembrane domain"/>
    <property type="match status" value="1"/>
</dbReference>
<keyword evidence="6 7" id="KW-0472">Membrane</keyword>